<reference evidence="1 3" key="1">
    <citation type="journal article" date="2015" name="Genome Announc.">
        <title>Expanding the biotechnology potential of lactobacilli through comparative genomics of 213 strains and associated genera.</title>
        <authorList>
            <person name="Sun Z."/>
            <person name="Harris H.M."/>
            <person name="McCann A."/>
            <person name="Guo C."/>
            <person name="Argimon S."/>
            <person name="Zhang W."/>
            <person name="Yang X."/>
            <person name="Jeffery I.B."/>
            <person name="Cooney J.C."/>
            <person name="Kagawa T.F."/>
            <person name="Liu W."/>
            <person name="Song Y."/>
            <person name="Salvetti E."/>
            <person name="Wrobel A."/>
            <person name="Rasinkangas P."/>
            <person name="Parkhill J."/>
            <person name="Rea M.C."/>
            <person name="O'Sullivan O."/>
            <person name="Ritari J."/>
            <person name="Douillard F.P."/>
            <person name="Paul Ross R."/>
            <person name="Yang R."/>
            <person name="Briner A.E."/>
            <person name="Felis G.E."/>
            <person name="de Vos W.M."/>
            <person name="Barrangou R."/>
            <person name="Klaenhammer T.R."/>
            <person name="Caufield P.W."/>
            <person name="Cui Y."/>
            <person name="Zhang H."/>
            <person name="O'Toole P.W."/>
        </authorList>
    </citation>
    <scope>NUCLEOTIDE SEQUENCE [LARGE SCALE GENOMIC DNA]</scope>
    <source>
        <strain evidence="1 3">DSM 15353</strain>
    </source>
</reference>
<reference evidence="4" key="2">
    <citation type="submission" date="2016-11" db="EMBL/GenBank/DDBJ databases">
        <authorList>
            <person name="Papadimitriou K."/>
        </authorList>
    </citation>
    <scope>NUCLEOTIDE SEQUENCE [LARGE SCALE GENOMIC DNA]</scope>
    <source>
        <strain evidence="4">ACA-DC 1533</strain>
    </source>
</reference>
<gene>
    <name evidence="1" type="ORF">IV43_GL001624</name>
    <name evidence="2" type="ORF">LAC1533_2088</name>
</gene>
<name>A0A0R2JYQ8_9LACO</name>
<evidence type="ECO:0000313" key="2">
    <source>
        <dbReference type="EMBL" id="SFV41511.1"/>
    </source>
</evidence>
<dbReference type="RefSeq" id="WP_010497603.1">
    <property type="nucleotide sequence ID" value="NZ_CP173417.1"/>
</dbReference>
<evidence type="ECO:0000313" key="3">
    <source>
        <dbReference type="Proteomes" id="UP000051491"/>
    </source>
</evidence>
<protein>
    <submittedName>
        <fullName evidence="1">Uncharacterized protein</fullName>
    </submittedName>
</protein>
<dbReference type="Proteomes" id="UP000051491">
    <property type="component" value="Unassembled WGS sequence"/>
</dbReference>
<dbReference type="Proteomes" id="UP000190935">
    <property type="component" value="Chromosome I"/>
</dbReference>
<dbReference type="PATRIC" id="fig|89059.3.peg.1732"/>
<organism evidence="1 3">
    <name type="scientific">Ligilactobacillus acidipiscis</name>
    <dbReference type="NCBI Taxonomy" id="89059"/>
    <lineage>
        <taxon>Bacteria</taxon>
        <taxon>Bacillati</taxon>
        <taxon>Bacillota</taxon>
        <taxon>Bacilli</taxon>
        <taxon>Lactobacillales</taxon>
        <taxon>Lactobacillaceae</taxon>
        <taxon>Ligilactobacillus</taxon>
    </lineage>
</organism>
<proteinExistence type="predicted"/>
<accession>A0A0R2JYQ8</accession>
<reference evidence="2" key="3">
    <citation type="submission" date="2016-11" db="EMBL/GenBank/DDBJ databases">
        <authorList>
            <person name="Jaros S."/>
            <person name="Januszkiewicz K."/>
            <person name="Wedrychowicz H."/>
        </authorList>
    </citation>
    <scope>NUCLEOTIDE SEQUENCE [LARGE SCALE GENOMIC DNA]</scope>
    <source>
        <strain evidence="2">ACA-DC 1533</strain>
    </source>
</reference>
<evidence type="ECO:0000313" key="1">
    <source>
        <dbReference type="EMBL" id="KRN82402.1"/>
    </source>
</evidence>
<dbReference type="EMBL" id="JQBK01000051">
    <property type="protein sequence ID" value="KRN82402.1"/>
    <property type="molecule type" value="Genomic_DNA"/>
</dbReference>
<dbReference type="AlphaFoldDB" id="A0A0R2JYQ8"/>
<dbReference type="EMBL" id="LT630287">
    <property type="protein sequence ID" value="SFV41511.1"/>
    <property type="molecule type" value="Genomic_DNA"/>
</dbReference>
<sequence length="92" mass="10355">MNTYAQIIDGSNSYFGFLNIQFQDGKMKISVTQGVRPPLKWEVDLSNIKGLTSDQFMGAKRIAFYDGQVEYILFEAGVGVTEFLEDNLYAEA</sequence>
<dbReference type="KEGG" id="laca:LAC1533_2088"/>
<dbReference type="OrthoDB" id="2320264at2"/>
<dbReference type="GeneID" id="95350190"/>
<evidence type="ECO:0000313" key="4">
    <source>
        <dbReference type="Proteomes" id="UP000190935"/>
    </source>
</evidence>